<dbReference type="InterPro" id="IPR006036">
    <property type="entry name" value="K_uptake_TrkA"/>
</dbReference>
<keyword evidence="1" id="KW-0813">Transport</keyword>
<keyword evidence="2" id="KW-0633">Potassium transport</keyword>
<dbReference type="Pfam" id="PF02254">
    <property type="entry name" value="TrkA_N"/>
    <property type="match status" value="1"/>
</dbReference>
<dbReference type="PROSITE" id="PS51202">
    <property type="entry name" value="RCK_C"/>
    <property type="match status" value="1"/>
</dbReference>
<evidence type="ECO:0000259" key="6">
    <source>
        <dbReference type="PROSITE" id="PS51201"/>
    </source>
</evidence>
<dbReference type="InterPro" id="IPR050721">
    <property type="entry name" value="Trk_Ktr_HKT_K-transport"/>
</dbReference>
<evidence type="ECO:0000256" key="3">
    <source>
        <dbReference type="ARBA" id="ARBA00022958"/>
    </source>
</evidence>
<evidence type="ECO:0000256" key="1">
    <source>
        <dbReference type="ARBA" id="ARBA00022448"/>
    </source>
</evidence>
<feature type="domain" description="RCK C-terminal" evidence="7">
    <location>
        <begin position="137"/>
        <end position="218"/>
    </location>
</feature>
<dbReference type="AlphaFoldDB" id="A0A160VBD5"/>
<gene>
    <name evidence="8" type="ORF">MGWOODY_Clf413</name>
</gene>
<dbReference type="PRINTS" id="PR00335">
    <property type="entry name" value="KUPTAKETRKA"/>
</dbReference>
<dbReference type="InterPro" id="IPR036721">
    <property type="entry name" value="RCK_C_sf"/>
</dbReference>
<dbReference type="PROSITE" id="PS51201">
    <property type="entry name" value="RCK_N"/>
    <property type="match status" value="1"/>
</dbReference>
<keyword evidence="5" id="KW-0406">Ion transport</keyword>
<dbReference type="PANTHER" id="PTHR43833:SF5">
    <property type="entry name" value="TRK SYSTEM POTASSIUM UPTAKE PROTEIN TRKA"/>
    <property type="match status" value="1"/>
</dbReference>
<evidence type="ECO:0000256" key="2">
    <source>
        <dbReference type="ARBA" id="ARBA00022538"/>
    </source>
</evidence>
<dbReference type="Gene3D" id="3.30.70.1450">
    <property type="entry name" value="Regulator of K+ conductance, C-terminal domain"/>
    <property type="match status" value="1"/>
</dbReference>
<evidence type="ECO:0000313" key="8">
    <source>
        <dbReference type="EMBL" id="CUV03566.1"/>
    </source>
</evidence>
<dbReference type="Pfam" id="PF02080">
    <property type="entry name" value="TrkA_C"/>
    <property type="match status" value="1"/>
</dbReference>
<dbReference type="GO" id="GO:0005886">
    <property type="term" value="C:plasma membrane"/>
    <property type="evidence" value="ECO:0007669"/>
    <property type="project" value="InterPro"/>
</dbReference>
<dbReference type="PANTHER" id="PTHR43833">
    <property type="entry name" value="POTASSIUM CHANNEL PROTEIN 2-RELATED-RELATED"/>
    <property type="match status" value="1"/>
</dbReference>
<dbReference type="InterPro" id="IPR003148">
    <property type="entry name" value="RCK_N"/>
</dbReference>
<keyword evidence="3" id="KW-0630">Potassium</keyword>
<dbReference type="InterPro" id="IPR036291">
    <property type="entry name" value="NAD(P)-bd_dom_sf"/>
</dbReference>
<feature type="domain" description="RCK N-terminal" evidence="6">
    <location>
        <begin position="1"/>
        <end position="117"/>
    </location>
</feature>
<dbReference type="GO" id="GO:0015079">
    <property type="term" value="F:potassium ion transmembrane transporter activity"/>
    <property type="evidence" value="ECO:0007669"/>
    <property type="project" value="InterPro"/>
</dbReference>
<keyword evidence="4" id="KW-0520">NAD</keyword>
<dbReference type="InterPro" id="IPR006037">
    <property type="entry name" value="RCK_C"/>
</dbReference>
<name>A0A160VBD5_9ZZZZ</name>
<dbReference type="Gene3D" id="3.40.50.720">
    <property type="entry name" value="NAD(P)-binding Rossmann-like Domain"/>
    <property type="match status" value="1"/>
</dbReference>
<dbReference type="SUPFAM" id="SSF51735">
    <property type="entry name" value="NAD(P)-binding Rossmann-fold domains"/>
    <property type="match status" value="1"/>
</dbReference>
<sequence>MYVVIVGCSESGYHLSKALIAGGHEVVVVDKNPERFQLLTEELGSVALLGDGTDEATLKRAGIARADVVVSLTGNDATNLVISQMTKHIFQVPRTMALIKDPKNEPIFHQIGVDVVVNSTHLVLASLEEGVPGRPLVHLMNLRVPGMELVSVSIPEDSNIIGKRLSEIELPPNSFISLMIKKDGATLPTGRSVVEPNDELVAVTPEGDEQILYDILTGV</sequence>
<dbReference type="SUPFAM" id="SSF116726">
    <property type="entry name" value="TrkA C-terminal domain-like"/>
    <property type="match status" value="1"/>
</dbReference>
<accession>A0A160VBD5</accession>
<organism evidence="8">
    <name type="scientific">hydrothermal vent metagenome</name>
    <dbReference type="NCBI Taxonomy" id="652676"/>
    <lineage>
        <taxon>unclassified sequences</taxon>
        <taxon>metagenomes</taxon>
        <taxon>ecological metagenomes</taxon>
    </lineage>
</organism>
<evidence type="ECO:0000256" key="4">
    <source>
        <dbReference type="ARBA" id="ARBA00023027"/>
    </source>
</evidence>
<dbReference type="EMBL" id="FAXA01000436">
    <property type="protein sequence ID" value="CUV03566.1"/>
    <property type="molecule type" value="Genomic_DNA"/>
</dbReference>
<reference evidence="8" key="1">
    <citation type="submission" date="2015-10" db="EMBL/GenBank/DDBJ databases">
        <authorList>
            <person name="Gilbert D.G."/>
        </authorList>
    </citation>
    <scope>NUCLEOTIDE SEQUENCE</scope>
</reference>
<protein>
    <submittedName>
        <fullName evidence="8">Trk system potassium uptake protein TrkA</fullName>
    </submittedName>
</protein>
<evidence type="ECO:0000259" key="7">
    <source>
        <dbReference type="PROSITE" id="PS51202"/>
    </source>
</evidence>
<evidence type="ECO:0000256" key="5">
    <source>
        <dbReference type="ARBA" id="ARBA00023065"/>
    </source>
</evidence>
<proteinExistence type="predicted"/>